<dbReference type="Pfam" id="PF00270">
    <property type="entry name" value="DEAD"/>
    <property type="match status" value="1"/>
</dbReference>
<evidence type="ECO:0000256" key="8">
    <source>
        <dbReference type="ARBA" id="ARBA00022840"/>
    </source>
</evidence>
<gene>
    <name evidence="11" type="ORF">ATW55_02800</name>
</gene>
<comment type="similarity">
    <text evidence="2">In the central section; belongs to the CRISPR-associated helicase Cas3 family.</text>
</comment>
<evidence type="ECO:0000256" key="1">
    <source>
        <dbReference type="ARBA" id="ARBA00006847"/>
    </source>
</evidence>
<dbReference type="GO" id="GO:0016787">
    <property type="term" value="F:hydrolase activity"/>
    <property type="evidence" value="ECO:0007669"/>
    <property type="project" value="UniProtKB-KW"/>
</dbReference>
<dbReference type="GO" id="GO:0051607">
    <property type="term" value="P:defense response to virus"/>
    <property type="evidence" value="ECO:0007669"/>
    <property type="project" value="UniProtKB-KW"/>
</dbReference>
<keyword evidence="8" id="KW-0067">ATP-binding</keyword>
<dbReference type="InterPro" id="IPR050079">
    <property type="entry name" value="DEAD_box_RNA_helicase"/>
</dbReference>
<dbReference type="EMBL" id="LPVJ01000030">
    <property type="protein sequence ID" value="KUO96023.1"/>
    <property type="molecule type" value="Genomic_DNA"/>
</dbReference>
<dbReference type="GO" id="GO:0003676">
    <property type="term" value="F:nucleic acid binding"/>
    <property type="evidence" value="ECO:0007669"/>
    <property type="project" value="InterPro"/>
</dbReference>
<evidence type="ECO:0000256" key="7">
    <source>
        <dbReference type="ARBA" id="ARBA00022806"/>
    </source>
</evidence>
<keyword evidence="3" id="KW-0540">Nuclease</keyword>
<dbReference type="OrthoDB" id="9810236at2"/>
<dbReference type="Proteomes" id="UP000053557">
    <property type="component" value="Unassembled WGS sequence"/>
</dbReference>
<dbReference type="InterPro" id="IPR027417">
    <property type="entry name" value="P-loop_NTPase"/>
</dbReference>
<keyword evidence="7" id="KW-0347">Helicase</keyword>
<dbReference type="InterPro" id="IPR014001">
    <property type="entry name" value="Helicase_ATP-bd"/>
</dbReference>
<feature type="domain" description="HD Cas3-type" evidence="10">
    <location>
        <begin position="15"/>
        <end position="190"/>
    </location>
</feature>
<dbReference type="PROSITE" id="PS51643">
    <property type="entry name" value="HD_CAS3"/>
    <property type="match status" value="1"/>
</dbReference>
<dbReference type="PANTHER" id="PTHR47959:SF16">
    <property type="entry name" value="CRISPR-ASSOCIATED NUCLEASE_HELICASE CAS3-RELATED"/>
    <property type="match status" value="1"/>
</dbReference>
<dbReference type="InterPro" id="IPR006474">
    <property type="entry name" value="Helicase_Cas3_CRISPR-ass_core"/>
</dbReference>
<dbReference type="Pfam" id="PF18019">
    <property type="entry name" value="Cas3_HD"/>
    <property type="match status" value="1"/>
</dbReference>
<dbReference type="GO" id="GO:0046872">
    <property type="term" value="F:metal ion binding"/>
    <property type="evidence" value="ECO:0007669"/>
    <property type="project" value="UniProtKB-KW"/>
</dbReference>
<evidence type="ECO:0000313" key="11">
    <source>
        <dbReference type="EMBL" id="KUO96023.1"/>
    </source>
</evidence>
<comment type="similarity">
    <text evidence="1">In the N-terminal section; belongs to the CRISPR-associated nuclease Cas3-HD family.</text>
</comment>
<dbReference type="GO" id="GO:0004518">
    <property type="term" value="F:nuclease activity"/>
    <property type="evidence" value="ECO:0007669"/>
    <property type="project" value="UniProtKB-KW"/>
</dbReference>
<proteinExistence type="inferred from homology"/>
<accession>A0A101XR76</accession>
<dbReference type="GO" id="GO:0005524">
    <property type="term" value="F:ATP binding"/>
    <property type="evidence" value="ECO:0007669"/>
    <property type="project" value="UniProtKB-KW"/>
</dbReference>
<comment type="caution">
    <text evidence="11">The sequence shown here is derived from an EMBL/GenBank/DDBJ whole genome shotgun (WGS) entry which is preliminary data.</text>
</comment>
<dbReference type="Gene3D" id="1.10.3210.30">
    <property type="match status" value="1"/>
</dbReference>
<keyword evidence="6" id="KW-0378">Hydrolase</keyword>
<protein>
    <recommendedName>
        <fullName evidence="10">HD Cas3-type domain-containing protein</fullName>
    </recommendedName>
</protein>
<evidence type="ECO:0000256" key="3">
    <source>
        <dbReference type="ARBA" id="ARBA00022722"/>
    </source>
</evidence>
<dbReference type="PANTHER" id="PTHR47959">
    <property type="entry name" value="ATP-DEPENDENT RNA HELICASE RHLE-RELATED"/>
    <property type="match status" value="1"/>
</dbReference>
<dbReference type="GO" id="GO:0003724">
    <property type="term" value="F:RNA helicase activity"/>
    <property type="evidence" value="ECO:0007669"/>
    <property type="project" value="TreeGrafter"/>
</dbReference>
<evidence type="ECO:0000256" key="4">
    <source>
        <dbReference type="ARBA" id="ARBA00022723"/>
    </source>
</evidence>
<dbReference type="AlphaFoldDB" id="A0A101XR76"/>
<dbReference type="NCBIfam" id="TIGR01587">
    <property type="entry name" value="cas3_core"/>
    <property type="match status" value="1"/>
</dbReference>
<keyword evidence="4" id="KW-0479">Metal-binding</keyword>
<sequence>MTILAKSAPLDADDGVPFSATLYGHTRQCLDVAQIFADYAGEAMVGMFGICDAAQVEWFRRALRWSAVLHDLGKATDGFAQLLRQSRKRPIRPPLVRHEVVSYWISKSQPELHDAVHCAFSDLGTWAVDQCLLIRVAVLGHHLKFPRRRDRPEQYAEDPLVVSWYELEEDGVLGLLEDLAGRSIVFDTKLPAIPGTSRWLRDEITAPFQDETSMDSSLWGDKVKLMGSLLRGALIAVDTVGSVCCRTPEEWEDVRASLENSFASQSLTRILEKAINKSVAGDEKHELSQFQSTVARMVGDSLIVQAGCGSGKTVAVLRRAQEVRAQGLFLTAPTTAVASQLYVDYGLHMPDQAQLIHSRSLVDMELLRSPQEDATPDVEHGPGELAAQHEAVQRLMGPITFCTVDLVLGLLTNRRASLALLPRLATSLIVFDEIHTYEPRLLAYLSEFLRVSRIPTVVMSASLPNALTGELERASSQRSFARVYGPKRHEHRARYDVQMDAGLESKSVSAILLSTFAKGERVLLVANTVAVARAWYQTVAQWIGEDNVALLHAHFKYEERVQLQRKITESFRASNCGFCAVTTQICEVSFDVSADLLISELAPFTSMIQRLGRLNRRAQDGDPPRLAIFVDPVNARPYKVAEMEAGRELLLGLLKRRSHGISQADLAEALSGWQLEDKARALGREGMTWYELDRSHPGDSLRTAGHTISTLLRSDLTATQGEASAARRLGKVLTLPQPKVLPRETWRYCYIVEDENVIYSPILGGRWSDSDG</sequence>
<dbReference type="SMART" id="SM00487">
    <property type="entry name" value="DEXDc"/>
    <property type="match status" value="1"/>
</dbReference>
<evidence type="ECO:0000256" key="5">
    <source>
        <dbReference type="ARBA" id="ARBA00022741"/>
    </source>
</evidence>
<evidence type="ECO:0000256" key="9">
    <source>
        <dbReference type="ARBA" id="ARBA00023118"/>
    </source>
</evidence>
<evidence type="ECO:0000256" key="6">
    <source>
        <dbReference type="ARBA" id="ARBA00022801"/>
    </source>
</evidence>
<organism evidence="11 12">
    <name type="scientific">Ferroacidibacillus organovorans</name>
    <dbReference type="NCBI Taxonomy" id="1765683"/>
    <lineage>
        <taxon>Bacteria</taxon>
        <taxon>Bacillati</taxon>
        <taxon>Bacillota</taxon>
        <taxon>Bacilli</taxon>
        <taxon>Bacillales</taxon>
        <taxon>Alicyclobacillaceae</taxon>
        <taxon>Ferroacidibacillus</taxon>
    </lineage>
</organism>
<keyword evidence="9" id="KW-0051">Antiviral defense</keyword>
<dbReference type="InterPro" id="IPR038257">
    <property type="entry name" value="CRISPR-assoc_Cas3_HD_sf"/>
</dbReference>
<reference evidence="11 12" key="1">
    <citation type="submission" date="2015-12" db="EMBL/GenBank/DDBJ databases">
        <title>Draft genome sequence of Acidibacillus ferrooxidans ITV001, isolated from a chalcopyrite acid mine drainage site in Brazil.</title>
        <authorList>
            <person name="Dall'Agnol H."/>
            <person name="Nancucheo I."/>
            <person name="Johnson B."/>
            <person name="Oliveira R."/>
            <person name="Leite L."/>
            <person name="Pylro V."/>
            <person name="Nunes G.L."/>
            <person name="Tzotzos G."/>
            <person name="Fernandes G.R."/>
            <person name="Dutra J."/>
            <person name="Orellana S.C."/>
            <person name="Oliveira G."/>
        </authorList>
    </citation>
    <scope>NUCLEOTIDE SEQUENCE [LARGE SCALE GENOMIC DNA]</scope>
    <source>
        <strain evidence="12">ITV01</strain>
    </source>
</reference>
<dbReference type="InterPro" id="IPR011545">
    <property type="entry name" value="DEAD/DEAH_box_helicase_dom"/>
</dbReference>
<dbReference type="InterPro" id="IPR054712">
    <property type="entry name" value="Cas3-like_dom"/>
</dbReference>
<dbReference type="Pfam" id="PF22590">
    <property type="entry name" value="Cas3-like_C_2"/>
    <property type="match status" value="1"/>
</dbReference>
<dbReference type="CDD" id="cd09641">
    <property type="entry name" value="Cas3''_I"/>
    <property type="match status" value="1"/>
</dbReference>
<name>A0A101XR76_9BACL</name>
<dbReference type="GO" id="GO:0005829">
    <property type="term" value="C:cytosol"/>
    <property type="evidence" value="ECO:0007669"/>
    <property type="project" value="TreeGrafter"/>
</dbReference>
<dbReference type="SUPFAM" id="SSF52540">
    <property type="entry name" value="P-loop containing nucleoside triphosphate hydrolases"/>
    <property type="match status" value="1"/>
</dbReference>
<keyword evidence="5" id="KW-0547">Nucleotide-binding</keyword>
<dbReference type="Gene3D" id="3.40.50.300">
    <property type="entry name" value="P-loop containing nucleotide triphosphate hydrolases"/>
    <property type="match status" value="2"/>
</dbReference>
<dbReference type="InterPro" id="IPR006483">
    <property type="entry name" value="CRISPR-assoc_Cas3_HD"/>
</dbReference>
<evidence type="ECO:0000259" key="10">
    <source>
        <dbReference type="PROSITE" id="PS51643"/>
    </source>
</evidence>
<dbReference type="NCBIfam" id="TIGR01596">
    <property type="entry name" value="cas3_HD"/>
    <property type="match status" value="1"/>
</dbReference>
<evidence type="ECO:0000313" key="12">
    <source>
        <dbReference type="Proteomes" id="UP000053557"/>
    </source>
</evidence>
<evidence type="ECO:0000256" key="2">
    <source>
        <dbReference type="ARBA" id="ARBA00009046"/>
    </source>
</evidence>
<keyword evidence="12" id="KW-1185">Reference proteome</keyword>